<reference evidence="7 8" key="1">
    <citation type="submission" date="2014-05" db="EMBL/GenBank/DDBJ databases">
        <title>Draft genome sequence of a rare smut relative, Tilletiaria anomala UBC 951.</title>
        <authorList>
            <consortium name="DOE Joint Genome Institute"/>
            <person name="Toome M."/>
            <person name="Kuo A."/>
            <person name="Henrissat B."/>
            <person name="Lipzen A."/>
            <person name="Tritt A."/>
            <person name="Yoshinaga Y."/>
            <person name="Zane M."/>
            <person name="Barry K."/>
            <person name="Grigoriev I.V."/>
            <person name="Spatafora J.W."/>
            <person name="Aimea M.C."/>
        </authorList>
    </citation>
    <scope>NUCLEOTIDE SEQUENCE [LARGE SCALE GENOMIC DNA]</scope>
    <source>
        <strain evidence="7 8">UBC 951</strain>
    </source>
</reference>
<accession>A0A066VG77</accession>
<dbReference type="GO" id="GO:0005811">
    <property type="term" value="C:lipid droplet"/>
    <property type="evidence" value="ECO:0007669"/>
    <property type="project" value="TreeGrafter"/>
</dbReference>
<evidence type="ECO:0000256" key="5">
    <source>
        <dbReference type="ARBA" id="ARBA00024484"/>
    </source>
</evidence>
<dbReference type="FunCoup" id="A0A066VG77">
    <property type="interactions" value="164"/>
</dbReference>
<dbReference type="GeneID" id="25265365"/>
<dbReference type="AlphaFoldDB" id="A0A066VG77"/>
<dbReference type="GO" id="GO:0005886">
    <property type="term" value="C:plasma membrane"/>
    <property type="evidence" value="ECO:0007669"/>
    <property type="project" value="TreeGrafter"/>
</dbReference>
<dbReference type="GO" id="GO:0005783">
    <property type="term" value="C:endoplasmic reticulum"/>
    <property type="evidence" value="ECO:0007669"/>
    <property type="project" value="TreeGrafter"/>
</dbReference>
<feature type="domain" description="AMP-dependent synthetase/ligase" evidence="6">
    <location>
        <begin position="94"/>
        <end position="500"/>
    </location>
</feature>
<dbReference type="GO" id="GO:0035336">
    <property type="term" value="P:long-chain fatty-acyl-CoA metabolic process"/>
    <property type="evidence" value="ECO:0007669"/>
    <property type="project" value="TreeGrafter"/>
</dbReference>
<dbReference type="Pfam" id="PF00501">
    <property type="entry name" value="AMP-binding"/>
    <property type="match status" value="1"/>
</dbReference>
<evidence type="ECO:0000256" key="1">
    <source>
        <dbReference type="ARBA" id="ARBA00006432"/>
    </source>
</evidence>
<dbReference type="InterPro" id="IPR000873">
    <property type="entry name" value="AMP-dep_synth/lig_dom"/>
</dbReference>
<dbReference type="InterPro" id="IPR045851">
    <property type="entry name" value="AMP-bd_C_sf"/>
</dbReference>
<dbReference type="GO" id="GO:0004467">
    <property type="term" value="F:long-chain fatty acid-CoA ligase activity"/>
    <property type="evidence" value="ECO:0007669"/>
    <property type="project" value="UniProtKB-EC"/>
</dbReference>
<dbReference type="Gene3D" id="3.30.300.30">
    <property type="match status" value="1"/>
</dbReference>
<gene>
    <name evidence="7" type="ORF">K437DRAFT_259760</name>
</gene>
<comment type="caution">
    <text evidence="7">The sequence shown here is derived from an EMBL/GenBank/DDBJ whole genome shotgun (WGS) entry which is preliminary data.</text>
</comment>
<comment type="catalytic activity">
    <reaction evidence="5">
        <text>a long-chain fatty acid + ATP + CoA = a long-chain fatty acyl-CoA + AMP + diphosphate</text>
        <dbReference type="Rhea" id="RHEA:15421"/>
        <dbReference type="ChEBI" id="CHEBI:30616"/>
        <dbReference type="ChEBI" id="CHEBI:33019"/>
        <dbReference type="ChEBI" id="CHEBI:57287"/>
        <dbReference type="ChEBI" id="CHEBI:57560"/>
        <dbReference type="ChEBI" id="CHEBI:83139"/>
        <dbReference type="ChEBI" id="CHEBI:456215"/>
        <dbReference type="EC" id="6.2.1.3"/>
    </reaction>
    <physiologicalReaction direction="left-to-right" evidence="5">
        <dbReference type="Rhea" id="RHEA:15422"/>
    </physiologicalReaction>
</comment>
<keyword evidence="8" id="KW-1185">Reference proteome</keyword>
<dbReference type="STRING" id="1037660.A0A066VG77"/>
<evidence type="ECO:0000256" key="4">
    <source>
        <dbReference type="ARBA" id="ARBA00022840"/>
    </source>
</evidence>
<dbReference type="EMBL" id="JMSN01000136">
    <property type="protein sequence ID" value="KDN37585.1"/>
    <property type="molecule type" value="Genomic_DNA"/>
</dbReference>
<dbReference type="OMA" id="KIFQWAA"/>
<dbReference type="InParanoid" id="A0A066VG77"/>
<dbReference type="PANTHER" id="PTHR43272:SF83">
    <property type="entry name" value="ACYL-COA SYNTHETASE LONG-CHAIN, ISOFORM J"/>
    <property type="match status" value="1"/>
</dbReference>
<dbReference type="RefSeq" id="XP_013240416.1">
    <property type="nucleotide sequence ID" value="XM_013384962.1"/>
</dbReference>
<dbReference type="OrthoDB" id="1700726at2759"/>
<dbReference type="InterPro" id="IPR020845">
    <property type="entry name" value="AMP-binding_CS"/>
</dbReference>
<dbReference type="Pfam" id="PF23562">
    <property type="entry name" value="AMP-binding_C_3"/>
    <property type="match status" value="1"/>
</dbReference>
<evidence type="ECO:0000313" key="8">
    <source>
        <dbReference type="Proteomes" id="UP000027361"/>
    </source>
</evidence>
<evidence type="ECO:0000313" key="7">
    <source>
        <dbReference type="EMBL" id="KDN37585.1"/>
    </source>
</evidence>
<dbReference type="PANTHER" id="PTHR43272">
    <property type="entry name" value="LONG-CHAIN-FATTY-ACID--COA LIGASE"/>
    <property type="match status" value="1"/>
</dbReference>
<dbReference type="InterPro" id="IPR042099">
    <property type="entry name" value="ANL_N_sf"/>
</dbReference>
<keyword evidence="4" id="KW-0067">ATP-binding</keyword>
<dbReference type="Proteomes" id="UP000027361">
    <property type="component" value="Unassembled WGS sequence"/>
</dbReference>
<dbReference type="Gene3D" id="3.40.50.12780">
    <property type="entry name" value="N-terminal domain of ligase-like"/>
    <property type="match status" value="1"/>
</dbReference>
<keyword evidence="2" id="KW-0436">Ligase</keyword>
<evidence type="ECO:0000256" key="3">
    <source>
        <dbReference type="ARBA" id="ARBA00022741"/>
    </source>
</evidence>
<organism evidence="7 8">
    <name type="scientific">Tilletiaria anomala (strain ATCC 24038 / CBS 436.72 / UBC 951)</name>
    <dbReference type="NCBI Taxonomy" id="1037660"/>
    <lineage>
        <taxon>Eukaryota</taxon>
        <taxon>Fungi</taxon>
        <taxon>Dikarya</taxon>
        <taxon>Basidiomycota</taxon>
        <taxon>Ustilaginomycotina</taxon>
        <taxon>Exobasidiomycetes</taxon>
        <taxon>Georgefischeriales</taxon>
        <taxon>Tilletiariaceae</taxon>
        <taxon>Tilletiaria</taxon>
    </lineage>
</organism>
<comment type="similarity">
    <text evidence="1">Belongs to the ATP-dependent AMP-binding enzyme family.</text>
</comment>
<proteinExistence type="inferred from homology"/>
<protein>
    <submittedName>
        <fullName evidence="7">Acetyl-CoA synthetase-like protein</fullName>
    </submittedName>
</protein>
<sequence>MAPRQATVEVGEAKPGETKVRRSFCSPDKLVERPVEGVNTMAEVLEYAVNKFGSKPMVGYRDLIKMHKEEKEITKKVDGKYQKEKKTWEYFELSDYKYITYKEFADRVKVISSGLIHLGLSNSTRFNIYASTAVNWQLMAHACFAQGITFCTAYDTLGEEGLQHSLDEPEVVGLFTNAELLGTLGNVVADTPHLKYVIYDGEDKKGALEKITKTLEERGGRTLHLDELFKEGKEHPAEPNLPKADDIAAIMYTSGSTGKPKGVILKQSNIVAAIGAVLLLLGDYLHPMDTFLAYLPLAHILEFVVECALMTAGVTMGYGRVKTLTSNSTRNCQGDLQTFRPSVLVGVPAVFELIRKGIAAKVNAGGSIKKNVFNAAMTIKKNNVPILTRVVDNVVFKQVRDQTGGRLRLALSGGAPLSRETQEFLNVALVQLLQGYGMTESSAMCAILTPEFYQYTCVGVISPAIECKLIDVPEAGYFASNDPPQGEILIRGPAVTSGYFKREDVTKETISDDGWLMTGDVGQWNKDGTLSIIDRKKNLVKLSGGEYIAIERLESTYKASEVVSNICVVANSNAKQPMAVIFPHEQNLKGALGSDAELAELIKDKNARSVVLNAVNQVGKKAGFKAMEQLQTVILVCEELPMTAAQKLERKKVEEKYKDQINTVYP</sequence>
<keyword evidence="3" id="KW-0547">Nucleotide-binding</keyword>
<evidence type="ECO:0000256" key="2">
    <source>
        <dbReference type="ARBA" id="ARBA00022598"/>
    </source>
</evidence>
<dbReference type="PROSITE" id="PS00455">
    <property type="entry name" value="AMP_BINDING"/>
    <property type="match status" value="1"/>
</dbReference>
<dbReference type="HOGENOM" id="CLU_000022_45_2_1"/>
<name>A0A066VG77_TILAU</name>
<evidence type="ECO:0000259" key="6">
    <source>
        <dbReference type="Pfam" id="PF00501"/>
    </source>
</evidence>
<dbReference type="SUPFAM" id="SSF56801">
    <property type="entry name" value="Acetyl-CoA synthetase-like"/>
    <property type="match status" value="1"/>
</dbReference>
<dbReference type="GO" id="GO:0005524">
    <property type="term" value="F:ATP binding"/>
    <property type="evidence" value="ECO:0007669"/>
    <property type="project" value="UniProtKB-KW"/>
</dbReference>